<reference evidence="7" key="1">
    <citation type="submission" date="2021-10" db="EMBL/GenBank/DDBJ databases">
        <title>Tropical sea cucumber genome reveals ecological adaptation and Cuvierian tubules defense mechanism.</title>
        <authorList>
            <person name="Chen T."/>
        </authorList>
    </citation>
    <scope>NUCLEOTIDE SEQUENCE</scope>
    <source>
        <strain evidence="7">Nanhai2018</strain>
        <tissue evidence="7">Muscle</tissue>
    </source>
</reference>
<dbReference type="Pfam" id="PF00151">
    <property type="entry name" value="Lipase"/>
    <property type="match status" value="1"/>
</dbReference>
<dbReference type="PROSITE" id="PS51257">
    <property type="entry name" value="PROKAR_LIPOPROTEIN"/>
    <property type="match status" value="1"/>
</dbReference>
<dbReference type="InterPro" id="IPR029058">
    <property type="entry name" value="AB_hydrolase_fold"/>
</dbReference>
<keyword evidence="3" id="KW-0964">Secreted</keyword>
<keyword evidence="8" id="KW-1185">Reference proteome</keyword>
<dbReference type="InterPro" id="IPR033906">
    <property type="entry name" value="Lipase_N"/>
</dbReference>
<dbReference type="EMBL" id="JAIZAY010000017">
    <property type="protein sequence ID" value="KAJ8026011.1"/>
    <property type="molecule type" value="Genomic_DNA"/>
</dbReference>
<sequence>MAKSVWKLLSVFLVLPGIALVTQGCDRRSVESVYLDVDTVEIQDVCFDGIGCFNNSLYCHRFGFPPNHPDVIDTKFYLYTQWNRLEPDLLNTDDLNTFLQFSPRKETKIVIHGFMESHDMDHIANLKNAILEQGDYNVIMVNWSGGATGHYHTARLNIRVVGRQTANMMRFLVDTYSYSMAIHVIGHSLGAHAAGYAGEDFAYTVDRITGKSGTECICLDPAGPWFVDELDRCRLDASDASFVDVIHTNGNPYGFGLLDQLGHQDFYPNGGENMPGCGMFSVFCHHRRSILYFTDSLSCSFPAYRCDSWEDFTTDLCQQTCINEGCTEMGFNADRNRAPGKYYLRTNKYQPFC</sequence>
<dbReference type="InterPro" id="IPR000734">
    <property type="entry name" value="TAG_lipase"/>
</dbReference>
<dbReference type="OrthoDB" id="199913at2759"/>
<accession>A0A9Q0YTS4</accession>
<evidence type="ECO:0000313" key="8">
    <source>
        <dbReference type="Proteomes" id="UP001152320"/>
    </source>
</evidence>
<comment type="caution">
    <text evidence="7">The sequence shown here is derived from an EMBL/GenBank/DDBJ whole genome shotgun (WGS) entry which is preliminary data.</text>
</comment>
<dbReference type="PANTHER" id="PTHR11610:SF178">
    <property type="entry name" value="LIPASE MEMBER H-A-LIKE PROTEIN"/>
    <property type="match status" value="1"/>
</dbReference>
<dbReference type="GO" id="GO:0016042">
    <property type="term" value="P:lipid catabolic process"/>
    <property type="evidence" value="ECO:0007669"/>
    <property type="project" value="TreeGrafter"/>
</dbReference>
<dbReference type="SUPFAM" id="SSF53474">
    <property type="entry name" value="alpha/beta-Hydrolases"/>
    <property type="match status" value="1"/>
</dbReference>
<dbReference type="AlphaFoldDB" id="A0A9Q0YTS4"/>
<dbReference type="Proteomes" id="UP001152320">
    <property type="component" value="Chromosome 17"/>
</dbReference>
<name>A0A9Q0YTS4_HOLLE</name>
<comment type="similarity">
    <text evidence="2 4">Belongs to the AB hydrolase superfamily. Lipase family.</text>
</comment>
<keyword evidence="5" id="KW-0732">Signal</keyword>
<protein>
    <submittedName>
        <fullName evidence="7">Pancreatic lipase-related protein 2</fullName>
    </submittedName>
</protein>
<feature type="chain" id="PRO_5040499367" evidence="5">
    <location>
        <begin position="25"/>
        <end position="353"/>
    </location>
</feature>
<dbReference type="CDD" id="cd00707">
    <property type="entry name" value="Pancreat_lipase_like"/>
    <property type="match status" value="1"/>
</dbReference>
<dbReference type="GO" id="GO:0005615">
    <property type="term" value="C:extracellular space"/>
    <property type="evidence" value="ECO:0007669"/>
    <property type="project" value="TreeGrafter"/>
</dbReference>
<evidence type="ECO:0000256" key="5">
    <source>
        <dbReference type="SAM" id="SignalP"/>
    </source>
</evidence>
<proteinExistence type="inferred from homology"/>
<dbReference type="PRINTS" id="PR00821">
    <property type="entry name" value="TAGLIPASE"/>
</dbReference>
<evidence type="ECO:0000313" key="7">
    <source>
        <dbReference type="EMBL" id="KAJ8026011.1"/>
    </source>
</evidence>
<dbReference type="PANTHER" id="PTHR11610">
    <property type="entry name" value="LIPASE"/>
    <property type="match status" value="1"/>
</dbReference>
<feature type="domain" description="Lipase" evidence="6">
    <location>
        <begin position="45"/>
        <end position="352"/>
    </location>
</feature>
<organism evidence="7 8">
    <name type="scientific">Holothuria leucospilota</name>
    <name type="common">Black long sea cucumber</name>
    <name type="synonym">Mertensiothuria leucospilota</name>
    <dbReference type="NCBI Taxonomy" id="206669"/>
    <lineage>
        <taxon>Eukaryota</taxon>
        <taxon>Metazoa</taxon>
        <taxon>Echinodermata</taxon>
        <taxon>Eleutherozoa</taxon>
        <taxon>Echinozoa</taxon>
        <taxon>Holothuroidea</taxon>
        <taxon>Aspidochirotacea</taxon>
        <taxon>Aspidochirotida</taxon>
        <taxon>Holothuriidae</taxon>
        <taxon>Holothuria</taxon>
    </lineage>
</organism>
<evidence type="ECO:0000256" key="4">
    <source>
        <dbReference type="RuleBase" id="RU004262"/>
    </source>
</evidence>
<dbReference type="Gene3D" id="3.40.50.1820">
    <property type="entry name" value="alpha/beta hydrolase"/>
    <property type="match status" value="1"/>
</dbReference>
<feature type="signal peptide" evidence="5">
    <location>
        <begin position="1"/>
        <end position="24"/>
    </location>
</feature>
<gene>
    <name evidence="7" type="ORF">HOLleu_33736</name>
</gene>
<evidence type="ECO:0000256" key="1">
    <source>
        <dbReference type="ARBA" id="ARBA00004613"/>
    </source>
</evidence>
<comment type="subcellular location">
    <subcellularLocation>
        <location evidence="1">Secreted</location>
    </subcellularLocation>
</comment>
<dbReference type="GO" id="GO:0016298">
    <property type="term" value="F:lipase activity"/>
    <property type="evidence" value="ECO:0007669"/>
    <property type="project" value="InterPro"/>
</dbReference>
<evidence type="ECO:0000256" key="2">
    <source>
        <dbReference type="ARBA" id="ARBA00010701"/>
    </source>
</evidence>
<evidence type="ECO:0000259" key="6">
    <source>
        <dbReference type="Pfam" id="PF00151"/>
    </source>
</evidence>
<evidence type="ECO:0000256" key="3">
    <source>
        <dbReference type="ARBA" id="ARBA00022525"/>
    </source>
</evidence>
<dbReference type="InterPro" id="IPR013818">
    <property type="entry name" value="Lipase"/>
</dbReference>